<sequence length="123" mass="14647">MMKIRANSFVPFSPRMILNLPTKSSISSTKVIHIFTQKSFKNDLKKKILLHFINHENANNLIINHENRTNRVKAFKNFNQSRNHLFRSIDLGFRLSYFSLSRLLHESYSEDKNNCKTKLRIFY</sequence>
<gene>
    <name evidence="1" type="ORF">M9Y10_000323</name>
</gene>
<name>A0ABR2L3Z8_9EUKA</name>
<keyword evidence="2" id="KW-1185">Reference proteome</keyword>
<reference evidence="1 2" key="1">
    <citation type="submission" date="2024-04" db="EMBL/GenBank/DDBJ databases">
        <title>Tritrichomonas musculus Genome.</title>
        <authorList>
            <person name="Alves-Ferreira E."/>
            <person name="Grigg M."/>
            <person name="Lorenzi H."/>
            <person name="Galac M."/>
        </authorList>
    </citation>
    <scope>NUCLEOTIDE SEQUENCE [LARGE SCALE GENOMIC DNA]</scope>
    <source>
        <strain evidence="1 2">EAF2021</strain>
    </source>
</reference>
<dbReference type="EMBL" id="JAPFFF010000001">
    <property type="protein sequence ID" value="KAK8898063.1"/>
    <property type="molecule type" value="Genomic_DNA"/>
</dbReference>
<protein>
    <submittedName>
        <fullName evidence="1">Uncharacterized protein</fullName>
    </submittedName>
</protein>
<evidence type="ECO:0000313" key="1">
    <source>
        <dbReference type="EMBL" id="KAK8898063.1"/>
    </source>
</evidence>
<organism evidence="1 2">
    <name type="scientific">Tritrichomonas musculus</name>
    <dbReference type="NCBI Taxonomy" id="1915356"/>
    <lineage>
        <taxon>Eukaryota</taxon>
        <taxon>Metamonada</taxon>
        <taxon>Parabasalia</taxon>
        <taxon>Tritrichomonadida</taxon>
        <taxon>Tritrichomonadidae</taxon>
        <taxon>Tritrichomonas</taxon>
    </lineage>
</organism>
<dbReference type="Proteomes" id="UP001470230">
    <property type="component" value="Unassembled WGS sequence"/>
</dbReference>
<accession>A0ABR2L3Z8</accession>
<evidence type="ECO:0000313" key="2">
    <source>
        <dbReference type="Proteomes" id="UP001470230"/>
    </source>
</evidence>
<comment type="caution">
    <text evidence="1">The sequence shown here is derived from an EMBL/GenBank/DDBJ whole genome shotgun (WGS) entry which is preliminary data.</text>
</comment>
<proteinExistence type="predicted"/>